<sequence>MNTKTLFALFSFLLALPGFSQKATTNRINPELLTGRWAAYWINHPTESPVTYGVYHFRKTIMLDKKPGQFIVHVSADNRYKLYVNGQFVCLGPSRGDLLHWRFETVDIAPYLVPGKNVIAAEVWNYAQFKPAAQFSIQTGFILQGNSEAENIINTNKSWKVIRDWAYTPESGKTPDKQYIVVGPCVRINGEKYLWGWNELSFDDKTWEQSAEITLGQPRVAGTSINWGLAPREIPFMEMKPQRFSSIRRSEGLNVPANFLKGTQPLEIKPNQKVQFLIDQGILTTAYPEMITSGGKGSEIKFTYAEAMFDNNYKKGNRNEIEGKHVIGYSDYFMPDGGDNRMFKTLWFRTWRYVQVEIKTAGQTLKINDVRSVFTAYPLEKKAVFESDDKTLDGIWDTGWQTARLCANETYFDCPYYEQLQYVGDTRIQALISLYVSGDDRLARQAIQMFGDSRFSEGLTMSRYPAAVPQVIPPYSLFWVDMVHDYWMLRDDSVFVRSKLNGVKSILDWFIDHIDPKTGLLGKVPYWNFVDWPDEWEWNIEKGVGGVPKGGAEGQSSILTLHLAYSARHAAELLDNYKMNGGYYRSIANSLVNAVTGKCKNQHNGYIADTPDQTEYSMHAQIFGALTDAIPSGEQKEMLERIQKDDHLIKATMYFRFYLTRALQKAGMGGTYLQTLDLWKDMLKEGLTTFAERPDPTRSDCHAWSASPNYEFLALVAGIRPSKPGFKEVVIEPALGSLKWINGQMPHPLGAIYFHLERTGDNGLKGSIELPQNLKGTFIWNNQKIDLINTTNIKIE</sequence>
<dbReference type="InterPro" id="IPR035396">
    <property type="entry name" value="Bac_rhamnosid6H"/>
</dbReference>
<dbReference type="GO" id="GO:0005975">
    <property type="term" value="P:carbohydrate metabolic process"/>
    <property type="evidence" value="ECO:0007669"/>
    <property type="project" value="InterPro"/>
</dbReference>
<protein>
    <submittedName>
        <fullName evidence="4">Alfa-L-rhamnosidase</fullName>
    </submittedName>
</protein>
<dbReference type="SUPFAM" id="SSF48208">
    <property type="entry name" value="Six-hairpin glycosidases"/>
    <property type="match status" value="1"/>
</dbReference>
<feature type="domain" description="Alpha-L-rhamnosidase six-hairpin glycosidase" evidence="2">
    <location>
        <begin position="381"/>
        <end position="708"/>
    </location>
</feature>
<dbReference type="Gene3D" id="1.50.10.10">
    <property type="match status" value="1"/>
</dbReference>
<keyword evidence="1" id="KW-0732">Signal</keyword>
<evidence type="ECO:0000256" key="1">
    <source>
        <dbReference type="SAM" id="SignalP"/>
    </source>
</evidence>
<dbReference type="EMBL" id="AP018694">
    <property type="protein sequence ID" value="BBE16161.1"/>
    <property type="molecule type" value="Genomic_DNA"/>
</dbReference>
<dbReference type="SUPFAM" id="SSF49785">
    <property type="entry name" value="Galactose-binding domain-like"/>
    <property type="match status" value="1"/>
</dbReference>
<evidence type="ECO:0000313" key="5">
    <source>
        <dbReference type="Proteomes" id="UP001193389"/>
    </source>
</evidence>
<dbReference type="InterPro" id="IPR008979">
    <property type="entry name" value="Galactose-bd-like_sf"/>
</dbReference>
<dbReference type="Proteomes" id="UP001193389">
    <property type="component" value="Chromosome"/>
</dbReference>
<feature type="domain" description="Alpha-L-rhamnosidase C-terminal" evidence="3">
    <location>
        <begin position="718"/>
        <end position="777"/>
    </location>
</feature>
<dbReference type="Pfam" id="PF17389">
    <property type="entry name" value="Bac_rhamnosid6H"/>
    <property type="match status" value="1"/>
</dbReference>
<organism evidence="4 5">
    <name type="scientific">Aquipluma nitroreducens</name>
    <dbReference type="NCBI Taxonomy" id="2010828"/>
    <lineage>
        <taxon>Bacteria</taxon>
        <taxon>Pseudomonadati</taxon>
        <taxon>Bacteroidota</taxon>
        <taxon>Bacteroidia</taxon>
        <taxon>Marinilabiliales</taxon>
        <taxon>Prolixibacteraceae</taxon>
        <taxon>Aquipluma</taxon>
    </lineage>
</organism>
<feature type="signal peptide" evidence="1">
    <location>
        <begin position="1"/>
        <end position="22"/>
    </location>
</feature>
<dbReference type="PANTHER" id="PTHR34987:SF2">
    <property type="entry name" value="B, PUTATIVE (AFU_ORTHOLOGUE AFUA_7G05040)-RELATED"/>
    <property type="match status" value="1"/>
</dbReference>
<dbReference type="PANTHER" id="PTHR34987">
    <property type="entry name" value="C, PUTATIVE (AFU_ORTHOLOGUE AFUA_3G02880)-RELATED"/>
    <property type="match status" value="1"/>
</dbReference>
<dbReference type="KEGG" id="anf:AQPE_0298"/>
<dbReference type="InterPro" id="IPR008928">
    <property type="entry name" value="6-hairpin_glycosidase_sf"/>
</dbReference>
<dbReference type="AlphaFoldDB" id="A0A5K7S3L1"/>
<name>A0A5K7S3L1_9BACT</name>
<keyword evidence="5" id="KW-1185">Reference proteome</keyword>
<reference evidence="4" key="1">
    <citation type="journal article" date="2020" name="Int. J. Syst. Evol. Microbiol.">
        <title>Aquipluma nitroreducens gen. nov. sp. nov., a novel facultatively anaerobic bacterium isolated from a freshwater lake.</title>
        <authorList>
            <person name="Watanabe M."/>
            <person name="Kojima H."/>
            <person name="Fukui M."/>
        </authorList>
    </citation>
    <scope>NUCLEOTIDE SEQUENCE</scope>
    <source>
        <strain evidence="4">MeG22</strain>
    </source>
</reference>
<feature type="chain" id="PRO_5024450089" evidence="1">
    <location>
        <begin position="23"/>
        <end position="796"/>
    </location>
</feature>
<evidence type="ECO:0000259" key="3">
    <source>
        <dbReference type="Pfam" id="PF17390"/>
    </source>
</evidence>
<gene>
    <name evidence="4" type="ORF">AQPE_0298</name>
</gene>
<dbReference type="Gene3D" id="2.60.420.10">
    <property type="entry name" value="Maltose phosphorylase, domain 3"/>
    <property type="match status" value="1"/>
</dbReference>
<evidence type="ECO:0000259" key="2">
    <source>
        <dbReference type="Pfam" id="PF17389"/>
    </source>
</evidence>
<dbReference type="Pfam" id="PF17390">
    <property type="entry name" value="Bac_rhamnosid_C"/>
    <property type="match status" value="1"/>
</dbReference>
<proteinExistence type="predicted"/>
<dbReference type="RefSeq" id="WP_318349260.1">
    <property type="nucleotide sequence ID" value="NZ_AP018694.1"/>
</dbReference>
<dbReference type="Gene3D" id="2.60.120.260">
    <property type="entry name" value="Galactose-binding domain-like"/>
    <property type="match status" value="2"/>
</dbReference>
<accession>A0A5K7S3L1</accession>
<dbReference type="InterPro" id="IPR012341">
    <property type="entry name" value="6hp_glycosidase-like_sf"/>
</dbReference>
<dbReference type="InterPro" id="IPR035398">
    <property type="entry name" value="Bac_rhamnosid_C"/>
</dbReference>
<evidence type="ECO:0000313" key="4">
    <source>
        <dbReference type="EMBL" id="BBE16161.1"/>
    </source>
</evidence>